<accession>A0ABD4ZXD5</accession>
<feature type="transmembrane region" description="Helical" evidence="1">
    <location>
        <begin position="20"/>
        <end position="38"/>
    </location>
</feature>
<name>A0ABD4ZXD5_ENTGA</name>
<dbReference type="RefSeq" id="WP_135172198.1">
    <property type="nucleotide sequence ID" value="NZ_CAJSYR010000014.1"/>
</dbReference>
<reference evidence="2 4" key="1">
    <citation type="submission" date="2020-06" db="EMBL/GenBank/DDBJ databases">
        <title>Crossreactivity between MHC class I-restricted antigens from cancer cells and an enterococcal bacteriophage.</title>
        <authorList>
            <person name="Fluckiger A."/>
            <person name="Daillere R."/>
            <person name="Sassi M."/>
            <person name="Cattoir V."/>
            <person name="Kroemer G."/>
            <person name="Zitvogel L."/>
        </authorList>
    </citation>
    <scope>NUCLEOTIDE SEQUENCE [LARGE SCALE GENOMIC DNA]</scope>
    <source>
        <strain evidence="2 4">EG4</strain>
    </source>
</reference>
<evidence type="ECO:0000313" key="3">
    <source>
        <dbReference type="EMBL" id="MDL4937347.1"/>
    </source>
</evidence>
<gene>
    <name evidence="2" type="ORF">HWH42_10595</name>
    <name evidence="3" type="ORF">QRX88_16715</name>
</gene>
<dbReference type="EMBL" id="JABXJK010000059">
    <property type="protein sequence ID" value="MBA0973022.1"/>
    <property type="molecule type" value="Genomic_DNA"/>
</dbReference>
<dbReference type="Proteomes" id="UP001241571">
    <property type="component" value="Unassembled WGS sequence"/>
</dbReference>
<proteinExistence type="predicted"/>
<evidence type="ECO:0000313" key="2">
    <source>
        <dbReference type="EMBL" id="MBA0973022.1"/>
    </source>
</evidence>
<dbReference type="Proteomes" id="UP000571857">
    <property type="component" value="Unassembled WGS sequence"/>
</dbReference>
<evidence type="ECO:0000313" key="5">
    <source>
        <dbReference type="Proteomes" id="UP001241571"/>
    </source>
</evidence>
<reference evidence="3 5" key="2">
    <citation type="submission" date="2023-06" db="EMBL/GenBank/DDBJ databases">
        <title>Acute promotion of culturable opportunistic pathogens and persistent increase of antibiotic resistance following antibiotic exposure in mouse gut microbiota.</title>
        <authorList>
            <person name="Li L."/>
            <person name="Wang B."/>
            <person name="Sun Y."/>
            <person name="Wang M."/>
            <person name="Xu H."/>
        </authorList>
    </citation>
    <scope>NUCLEOTIDE SEQUENCE [LARGE SCALE GENOMIC DNA]</scope>
    <source>
        <strain evidence="3 5">CRI2_2</strain>
    </source>
</reference>
<evidence type="ECO:0000256" key="1">
    <source>
        <dbReference type="SAM" id="Phobius"/>
    </source>
</evidence>
<keyword evidence="1" id="KW-0812">Transmembrane</keyword>
<evidence type="ECO:0000313" key="4">
    <source>
        <dbReference type="Proteomes" id="UP000571857"/>
    </source>
</evidence>
<dbReference type="AlphaFoldDB" id="A0ABD4ZXD5"/>
<dbReference type="EMBL" id="JASUBT010000016">
    <property type="protein sequence ID" value="MDL4937347.1"/>
    <property type="molecule type" value="Genomic_DNA"/>
</dbReference>
<protein>
    <submittedName>
        <fullName evidence="3">Uncharacterized protein</fullName>
    </submittedName>
</protein>
<keyword evidence="1" id="KW-0472">Membrane</keyword>
<keyword evidence="1" id="KW-1133">Transmembrane helix</keyword>
<comment type="caution">
    <text evidence="3">The sequence shown here is derived from an EMBL/GenBank/DDBJ whole genome shotgun (WGS) entry which is preliminary data.</text>
</comment>
<sequence length="105" mass="12615">MHEYINEGQETLDWAVRNNQVFLVMFLIVFAILLYVLYKAYHMMITERSEAKAERTKFLDTLDKQQDLISEQQRLLEDEKKLFESMNKTVNDINTKMDVVLHRKD</sequence>
<organism evidence="3 5">
    <name type="scientific">Enterococcus gallinarum</name>
    <dbReference type="NCBI Taxonomy" id="1353"/>
    <lineage>
        <taxon>Bacteria</taxon>
        <taxon>Bacillati</taxon>
        <taxon>Bacillota</taxon>
        <taxon>Bacilli</taxon>
        <taxon>Lactobacillales</taxon>
        <taxon>Enterococcaceae</taxon>
        <taxon>Enterococcus</taxon>
    </lineage>
</organism>